<comment type="subcellular location">
    <subcellularLocation>
        <location evidence="1">Cell membrane</location>
        <topology evidence="1">Multi-pass membrane protein</topology>
    </subcellularLocation>
</comment>
<dbReference type="InterPro" id="IPR050297">
    <property type="entry name" value="LipidA_mod_glycosyltrf_83"/>
</dbReference>
<sequence>MESNTTTVSRSRVDIPLILILLLSAFLNIWHIWDNGNANSYYTAAVTSMLQSFHNFFYASFDPAGFVTIDKPPVAFWLQTLFAAIFGVHGWSVTLPAALAGVGSVGLIYLIMKPTFGIQVARIAALFMALTPVAVAVQRSNNVDGLLVFTLLLATWMLLKGIRLQKIGWIFGAFAMVGVAFNEKMLQAYMILPAMYVFYLLAFKVNWKKKLSILAVSTVILAGVSVSWPVIVDSVPASQRPYIGSSQTNSVLELAFGYNGVSRLTGETQTGGMGGGGGMPGANNAAPNTSANTSTSQAGTNTASTSNSATANPISAGMAQGGLMQPPNGDGDIQRRTGGMFNTGDVGPFRLFQKALSGQASLLLPFAIISLITLFAGLRRANWREGKYTEIVFWLMWLIPVGGFFSIANFFHQYYLIMLAPPVAAIAAAGLIAGWRYYRQGTGWLAWLLPINVAATTAFQLYVIYPYRNEIASFWFYLIAALGILITVGLLIGTRVQTMSRGKAYLVSAAAGALLLTPLYWSSFPMMNPSSNIALPYGGPITEMGFGGGGARDRDAQMTATHRDTSASATTEASNSTGNTGMSAQGAPTGAMNGGAPAGNGADSSTSTDTSRNRSRGGMGLADSVNEKLLQFVTENNQGEKYLFAVNNANSASAYIIRTGKAVMAMGGYSGSDPILTVDKLKTMVRNGEVKYFLLNGMGRGGSTELTQWIEEHATEVPSSEWEESSGSVVQNALSDSKSTTSTDNTATDRSGMMNPSQGGGFGGMGMMTSTLYELTPDDIND</sequence>
<dbReference type="PANTHER" id="PTHR33908">
    <property type="entry name" value="MANNOSYLTRANSFERASE YKCB-RELATED"/>
    <property type="match status" value="1"/>
</dbReference>
<feature type="transmembrane region" description="Helical" evidence="9">
    <location>
        <begin position="360"/>
        <end position="379"/>
    </location>
</feature>
<feature type="transmembrane region" description="Helical" evidence="9">
    <location>
        <begin position="15"/>
        <end position="33"/>
    </location>
</feature>
<dbReference type="PANTHER" id="PTHR33908:SF3">
    <property type="entry name" value="UNDECAPRENYL PHOSPHATE-ALPHA-4-AMINO-4-DEOXY-L-ARABINOSE ARABINOSYL TRANSFERASE"/>
    <property type="match status" value="1"/>
</dbReference>
<feature type="region of interest" description="Disordered" evidence="8">
    <location>
        <begin position="267"/>
        <end position="337"/>
    </location>
</feature>
<keyword evidence="6 9" id="KW-1133">Transmembrane helix</keyword>
<feature type="compositionally biased region" description="Low complexity" evidence="8">
    <location>
        <begin position="716"/>
        <end position="757"/>
    </location>
</feature>
<evidence type="ECO:0000256" key="4">
    <source>
        <dbReference type="ARBA" id="ARBA00022679"/>
    </source>
</evidence>
<feature type="transmembrane region" description="Helical" evidence="9">
    <location>
        <begin position="188"/>
        <end position="205"/>
    </location>
</feature>
<evidence type="ECO:0000256" key="3">
    <source>
        <dbReference type="ARBA" id="ARBA00022676"/>
    </source>
</evidence>
<feature type="transmembrane region" description="Helical" evidence="9">
    <location>
        <begin position="445"/>
        <end position="465"/>
    </location>
</feature>
<feature type="transmembrane region" description="Helical" evidence="9">
    <location>
        <begin position="119"/>
        <end position="137"/>
    </location>
</feature>
<evidence type="ECO:0000256" key="6">
    <source>
        <dbReference type="ARBA" id="ARBA00022989"/>
    </source>
</evidence>
<evidence type="ECO:0000313" key="13">
    <source>
        <dbReference type="Proteomes" id="UP001185028"/>
    </source>
</evidence>
<feature type="compositionally biased region" description="Basic and acidic residues" evidence="8">
    <location>
        <begin position="551"/>
        <end position="565"/>
    </location>
</feature>
<feature type="region of interest" description="Disordered" evidence="8">
    <location>
        <begin position="716"/>
        <end position="761"/>
    </location>
</feature>
<evidence type="ECO:0000313" key="12">
    <source>
        <dbReference type="EMBL" id="MDR6242277.1"/>
    </source>
</evidence>
<evidence type="ECO:0000256" key="1">
    <source>
        <dbReference type="ARBA" id="ARBA00004651"/>
    </source>
</evidence>
<dbReference type="Proteomes" id="UP001185028">
    <property type="component" value="Unassembled WGS sequence"/>
</dbReference>
<dbReference type="InterPro" id="IPR038731">
    <property type="entry name" value="RgtA/B/C-like"/>
</dbReference>
<feature type="compositionally biased region" description="Low complexity" evidence="8">
    <location>
        <begin position="599"/>
        <end position="610"/>
    </location>
</feature>
<keyword evidence="5 9" id="KW-0812">Transmembrane</keyword>
<feature type="region of interest" description="Disordered" evidence="8">
    <location>
        <begin position="546"/>
        <end position="620"/>
    </location>
</feature>
<keyword evidence="4" id="KW-0808">Transferase</keyword>
<keyword evidence="2" id="KW-1003">Cell membrane</keyword>
<evidence type="ECO:0000259" key="11">
    <source>
        <dbReference type="Pfam" id="PF24878"/>
    </source>
</evidence>
<dbReference type="Pfam" id="PF24878">
    <property type="entry name" value="YkcB_C"/>
    <property type="match status" value="1"/>
</dbReference>
<keyword evidence="7 9" id="KW-0472">Membrane</keyword>
<feature type="transmembrane region" description="Helical" evidence="9">
    <location>
        <begin position="143"/>
        <end position="159"/>
    </location>
</feature>
<feature type="transmembrane region" description="Helical" evidence="9">
    <location>
        <begin position="471"/>
        <end position="492"/>
    </location>
</feature>
<name>A0ABU1IV86_9BACL</name>
<feature type="compositionally biased region" description="Low complexity" evidence="8">
    <location>
        <begin position="566"/>
        <end position="591"/>
    </location>
</feature>
<comment type="caution">
    <text evidence="12">The sequence shown here is derived from an EMBL/GenBank/DDBJ whole genome shotgun (WGS) entry which is preliminary data.</text>
</comment>
<accession>A0ABU1IV86</accession>
<dbReference type="RefSeq" id="WP_188774752.1">
    <property type="nucleotide sequence ID" value="NZ_BMMB01000003.1"/>
</dbReference>
<dbReference type="Pfam" id="PF13231">
    <property type="entry name" value="PMT_2"/>
    <property type="match status" value="1"/>
</dbReference>
<keyword evidence="13" id="KW-1185">Reference proteome</keyword>
<organism evidence="12 13">
    <name type="scientific">Paenibacillus hunanensis</name>
    <dbReference type="NCBI Taxonomy" id="539262"/>
    <lineage>
        <taxon>Bacteria</taxon>
        <taxon>Bacillati</taxon>
        <taxon>Bacillota</taxon>
        <taxon>Bacilli</taxon>
        <taxon>Bacillales</taxon>
        <taxon>Paenibacillaceae</taxon>
        <taxon>Paenibacillus</taxon>
    </lineage>
</organism>
<reference evidence="12 13" key="1">
    <citation type="submission" date="2023-07" db="EMBL/GenBank/DDBJ databases">
        <title>Genomic Encyclopedia of Type Strains, Phase IV (KMG-IV): sequencing the most valuable type-strain genomes for metagenomic binning, comparative biology and taxonomic classification.</title>
        <authorList>
            <person name="Goeker M."/>
        </authorList>
    </citation>
    <scope>NUCLEOTIDE SEQUENCE [LARGE SCALE GENOMIC DNA]</scope>
    <source>
        <strain evidence="12 13">DSM 22170</strain>
    </source>
</reference>
<feature type="transmembrane region" description="Helical" evidence="9">
    <location>
        <begin position="504"/>
        <end position="521"/>
    </location>
</feature>
<evidence type="ECO:0000256" key="2">
    <source>
        <dbReference type="ARBA" id="ARBA00022475"/>
    </source>
</evidence>
<gene>
    <name evidence="12" type="ORF">JOC58_000161</name>
</gene>
<evidence type="ECO:0000256" key="9">
    <source>
        <dbReference type="SAM" id="Phobius"/>
    </source>
</evidence>
<protein>
    <submittedName>
        <fullName evidence="12">4-amino-4-deoxy-L-arabinose transferase-like glycosyltransferase</fullName>
    </submittedName>
</protein>
<feature type="transmembrane region" description="Helical" evidence="9">
    <location>
        <begin position="414"/>
        <end position="433"/>
    </location>
</feature>
<dbReference type="EMBL" id="JAVDQH010000001">
    <property type="protein sequence ID" value="MDR6242277.1"/>
    <property type="molecule type" value="Genomic_DNA"/>
</dbReference>
<feature type="transmembrane region" description="Helical" evidence="9">
    <location>
        <begin position="166"/>
        <end position="182"/>
    </location>
</feature>
<proteinExistence type="predicted"/>
<feature type="compositionally biased region" description="Low complexity" evidence="8">
    <location>
        <begin position="281"/>
        <end position="316"/>
    </location>
</feature>
<evidence type="ECO:0000256" key="8">
    <source>
        <dbReference type="SAM" id="MobiDB-lite"/>
    </source>
</evidence>
<dbReference type="InterPro" id="IPR056785">
    <property type="entry name" value="YkcA/B-like_C"/>
</dbReference>
<evidence type="ECO:0000259" key="10">
    <source>
        <dbReference type="Pfam" id="PF13231"/>
    </source>
</evidence>
<feature type="domain" description="Putative mannosyltransferase YkcA/B-like C-terminal" evidence="11">
    <location>
        <begin position="629"/>
        <end position="713"/>
    </location>
</feature>
<evidence type="ECO:0000256" key="7">
    <source>
        <dbReference type="ARBA" id="ARBA00023136"/>
    </source>
</evidence>
<feature type="transmembrane region" description="Helical" evidence="9">
    <location>
        <begin position="81"/>
        <end position="112"/>
    </location>
</feature>
<feature type="compositionally biased region" description="Gly residues" evidence="8">
    <location>
        <begin position="269"/>
        <end position="280"/>
    </location>
</feature>
<feature type="transmembrane region" description="Helical" evidence="9">
    <location>
        <begin position="391"/>
        <end position="408"/>
    </location>
</feature>
<keyword evidence="3" id="KW-0328">Glycosyltransferase</keyword>
<feature type="transmembrane region" description="Helical" evidence="9">
    <location>
        <begin position="212"/>
        <end position="231"/>
    </location>
</feature>
<evidence type="ECO:0000256" key="5">
    <source>
        <dbReference type="ARBA" id="ARBA00022692"/>
    </source>
</evidence>
<feature type="domain" description="Glycosyltransferase RgtA/B/C/D-like" evidence="10">
    <location>
        <begin position="70"/>
        <end position="228"/>
    </location>
</feature>